<name>A0A4Y7PFQ1_9AGAM</name>
<accession>A0A4Y7PFQ1</accession>
<dbReference type="Proteomes" id="UP000294933">
    <property type="component" value="Unassembled WGS sequence"/>
</dbReference>
<dbReference type="OrthoDB" id="1668230at2759"/>
<evidence type="ECO:0000313" key="3">
    <source>
        <dbReference type="Proteomes" id="UP000294933"/>
    </source>
</evidence>
<dbReference type="VEuPathDB" id="FungiDB:BD410DRAFT_810065"/>
<organism evidence="2 3">
    <name type="scientific">Rickenella mellea</name>
    <dbReference type="NCBI Taxonomy" id="50990"/>
    <lineage>
        <taxon>Eukaryota</taxon>
        <taxon>Fungi</taxon>
        <taxon>Dikarya</taxon>
        <taxon>Basidiomycota</taxon>
        <taxon>Agaricomycotina</taxon>
        <taxon>Agaricomycetes</taxon>
        <taxon>Hymenochaetales</taxon>
        <taxon>Rickenellaceae</taxon>
        <taxon>Rickenella</taxon>
    </lineage>
</organism>
<dbReference type="EMBL" id="ML170405">
    <property type="protein sequence ID" value="TDL14026.1"/>
    <property type="molecule type" value="Genomic_DNA"/>
</dbReference>
<feature type="region of interest" description="Disordered" evidence="1">
    <location>
        <begin position="186"/>
        <end position="216"/>
    </location>
</feature>
<sequence length="304" mass="34518">MKLTESSKRMEQLLHRQVHRPFFKRYLGRGEILQGISICDPELSYALSLFSASIQIRTLKQLQAAEARGQADEEKKWRHSFHHQRRRQIQHLDTTCPPPSIPCFGNYTTTTSVRRTLYHTYHTLQRPSQTKTLRHHHRGNAIRHAMHRREAELLGHALDLHDLRQLMCIALATSNDADIACSASSEGRVARGVEDAPEGLDGPEAASANASDKSTDSESEAVLADLKDFAWVEVKVLDGRLERMVVGEEEEKGDIDALRRLSGKEPSLPSWPITRYEVDLEERAGMRFFSDVYRGAWRGKTVAI</sequence>
<protein>
    <submittedName>
        <fullName evidence="2">Uncharacterized protein</fullName>
    </submittedName>
</protein>
<dbReference type="STRING" id="50990.A0A4Y7PFQ1"/>
<evidence type="ECO:0000256" key="1">
    <source>
        <dbReference type="SAM" id="MobiDB-lite"/>
    </source>
</evidence>
<evidence type="ECO:0000313" key="2">
    <source>
        <dbReference type="EMBL" id="TDL14026.1"/>
    </source>
</evidence>
<reference evidence="2 3" key="1">
    <citation type="submission" date="2018-06" db="EMBL/GenBank/DDBJ databases">
        <title>A transcriptomic atlas of mushroom development highlights an independent origin of complex multicellularity.</title>
        <authorList>
            <consortium name="DOE Joint Genome Institute"/>
            <person name="Krizsan K."/>
            <person name="Almasi E."/>
            <person name="Merenyi Z."/>
            <person name="Sahu N."/>
            <person name="Viragh M."/>
            <person name="Koszo T."/>
            <person name="Mondo S."/>
            <person name="Kiss B."/>
            <person name="Balint B."/>
            <person name="Kues U."/>
            <person name="Barry K."/>
            <person name="Hegedus J.C."/>
            <person name="Henrissat B."/>
            <person name="Johnson J."/>
            <person name="Lipzen A."/>
            <person name="Ohm R."/>
            <person name="Nagy I."/>
            <person name="Pangilinan J."/>
            <person name="Yan J."/>
            <person name="Xiong Y."/>
            <person name="Grigoriev I.V."/>
            <person name="Hibbett D.S."/>
            <person name="Nagy L.G."/>
        </authorList>
    </citation>
    <scope>NUCLEOTIDE SEQUENCE [LARGE SCALE GENOMIC DNA]</scope>
    <source>
        <strain evidence="2 3">SZMC22713</strain>
    </source>
</reference>
<gene>
    <name evidence="2" type="ORF">BD410DRAFT_810065</name>
</gene>
<proteinExistence type="predicted"/>
<dbReference type="AlphaFoldDB" id="A0A4Y7PFQ1"/>
<keyword evidence="3" id="KW-1185">Reference proteome</keyword>